<evidence type="ECO:0000313" key="2">
    <source>
        <dbReference type="EMBL" id="CAL1675662.1"/>
    </source>
</evidence>
<sequence length="107" mass="11366">MLLVRAANSEGSPLGRLSELRVASGFAVRTITGASIESRLGEDSTSCTLFPPCLSRLQATGLNLWDNKECAARQHHHTTSASGSGDSTETQGTGLKNRTPTERPIKV</sequence>
<feature type="compositionally biased region" description="Polar residues" evidence="1">
    <location>
        <begin position="79"/>
        <end position="98"/>
    </location>
</feature>
<proteinExistence type="predicted"/>
<name>A0AAV2N7A7_9HYME</name>
<protein>
    <submittedName>
        <fullName evidence="2">Uncharacterized protein</fullName>
    </submittedName>
</protein>
<dbReference type="EMBL" id="OZ034834">
    <property type="protein sequence ID" value="CAL1675662.1"/>
    <property type="molecule type" value="Genomic_DNA"/>
</dbReference>
<evidence type="ECO:0000256" key="1">
    <source>
        <dbReference type="SAM" id="MobiDB-lite"/>
    </source>
</evidence>
<organism evidence="2 3">
    <name type="scientific">Lasius platythorax</name>
    <dbReference type="NCBI Taxonomy" id="488582"/>
    <lineage>
        <taxon>Eukaryota</taxon>
        <taxon>Metazoa</taxon>
        <taxon>Ecdysozoa</taxon>
        <taxon>Arthropoda</taxon>
        <taxon>Hexapoda</taxon>
        <taxon>Insecta</taxon>
        <taxon>Pterygota</taxon>
        <taxon>Neoptera</taxon>
        <taxon>Endopterygota</taxon>
        <taxon>Hymenoptera</taxon>
        <taxon>Apocrita</taxon>
        <taxon>Aculeata</taxon>
        <taxon>Formicoidea</taxon>
        <taxon>Formicidae</taxon>
        <taxon>Formicinae</taxon>
        <taxon>Lasius</taxon>
        <taxon>Lasius</taxon>
    </lineage>
</organism>
<reference evidence="2" key="1">
    <citation type="submission" date="2024-04" db="EMBL/GenBank/DDBJ databases">
        <authorList>
            <consortium name="Molecular Ecology Group"/>
        </authorList>
    </citation>
    <scope>NUCLEOTIDE SEQUENCE</scope>
</reference>
<gene>
    <name evidence="2" type="ORF">LPLAT_LOCUS1989</name>
</gene>
<dbReference type="AlphaFoldDB" id="A0AAV2N7A7"/>
<evidence type="ECO:0000313" key="3">
    <source>
        <dbReference type="Proteomes" id="UP001497644"/>
    </source>
</evidence>
<dbReference type="Proteomes" id="UP001497644">
    <property type="component" value="Chromosome 11"/>
</dbReference>
<accession>A0AAV2N7A7</accession>
<keyword evidence="3" id="KW-1185">Reference proteome</keyword>
<feature type="region of interest" description="Disordered" evidence="1">
    <location>
        <begin position="72"/>
        <end position="107"/>
    </location>
</feature>